<proteinExistence type="predicted"/>
<keyword evidence="2" id="KW-1185">Reference proteome</keyword>
<evidence type="ECO:0000313" key="1">
    <source>
        <dbReference type="EMBL" id="KAJ7374593.1"/>
    </source>
</evidence>
<dbReference type="EMBL" id="MU826827">
    <property type="protein sequence ID" value="KAJ7374593.1"/>
    <property type="molecule type" value="Genomic_DNA"/>
</dbReference>
<organism evidence="1 2">
    <name type="scientific">Desmophyllum pertusum</name>
    <dbReference type="NCBI Taxonomy" id="174260"/>
    <lineage>
        <taxon>Eukaryota</taxon>
        <taxon>Metazoa</taxon>
        <taxon>Cnidaria</taxon>
        <taxon>Anthozoa</taxon>
        <taxon>Hexacorallia</taxon>
        <taxon>Scleractinia</taxon>
        <taxon>Caryophylliina</taxon>
        <taxon>Caryophylliidae</taxon>
        <taxon>Desmophyllum</taxon>
    </lineage>
</organism>
<protein>
    <submittedName>
        <fullName evidence="1">Uncharacterized protein</fullName>
    </submittedName>
</protein>
<accession>A0A9X0CUE5</accession>
<name>A0A9X0CUE5_9CNID</name>
<dbReference type="Proteomes" id="UP001163046">
    <property type="component" value="Unassembled WGS sequence"/>
</dbReference>
<evidence type="ECO:0000313" key="2">
    <source>
        <dbReference type="Proteomes" id="UP001163046"/>
    </source>
</evidence>
<gene>
    <name evidence="1" type="ORF">OS493_004931</name>
</gene>
<reference evidence="1" key="1">
    <citation type="submission" date="2023-01" db="EMBL/GenBank/DDBJ databases">
        <title>Genome assembly of the deep-sea coral Lophelia pertusa.</title>
        <authorList>
            <person name="Herrera S."/>
            <person name="Cordes E."/>
        </authorList>
    </citation>
    <scope>NUCLEOTIDE SEQUENCE</scope>
    <source>
        <strain evidence="1">USNM1676648</strain>
        <tissue evidence="1">Polyp</tissue>
    </source>
</reference>
<dbReference type="AlphaFoldDB" id="A0A9X0CUE5"/>
<comment type="caution">
    <text evidence="1">The sequence shown here is derived from an EMBL/GenBank/DDBJ whole genome shotgun (WGS) entry which is preliminary data.</text>
</comment>
<sequence>MSFEQELVRLFGNCARKSAGYQVPYSACTVISSQMRAPPRMKQLRTEKEQPVSIKLEVDKILSKFNRVKTEMLKRHNREIEVVFALEHFWTQSEDLTEASRLPTRTWKDFSEDFELLPPRFNDYYEEVLCATD</sequence>